<comment type="caution">
    <text evidence="1">The sequence shown here is derived from an EMBL/GenBank/DDBJ whole genome shotgun (WGS) entry which is preliminary data.</text>
</comment>
<evidence type="ECO:0000313" key="1">
    <source>
        <dbReference type="EMBL" id="GJS52243.1"/>
    </source>
</evidence>
<reference evidence="1" key="2">
    <citation type="submission" date="2022-01" db="EMBL/GenBank/DDBJ databases">
        <authorList>
            <person name="Yamashiro T."/>
            <person name="Shiraishi A."/>
            <person name="Satake H."/>
            <person name="Nakayama K."/>
        </authorList>
    </citation>
    <scope>NUCLEOTIDE SEQUENCE</scope>
</reference>
<organism evidence="1 2">
    <name type="scientific">Tanacetum coccineum</name>
    <dbReference type="NCBI Taxonomy" id="301880"/>
    <lineage>
        <taxon>Eukaryota</taxon>
        <taxon>Viridiplantae</taxon>
        <taxon>Streptophyta</taxon>
        <taxon>Embryophyta</taxon>
        <taxon>Tracheophyta</taxon>
        <taxon>Spermatophyta</taxon>
        <taxon>Magnoliopsida</taxon>
        <taxon>eudicotyledons</taxon>
        <taxon>Gunneridae</taxon>
        <taxon>Pentapetalae</taxon>
        <taxon>asterids</taxon>
        <taxon>campanulids</taxon>
        <taxon>Asterales</taxon>
        <taxon>Asteraceae</taxon>
        <taxon>Asteroideae</taxon>
        <taxon>Anthemideae</taxon>
        <taxon>Anthemidinae</taxon>
        <taxon>Tanacetum</taxon>
    </lineage>
</organism>
<name>A0ABQ4WH78_9ASTR</name>
<gene>
    <name evidence="1" type="ORF">Tco_0625605</name>
</gene>
<reference evidence="1" key="1">
    <citation type="journal article" date="2022" name="Int. J. Mol. Sci.">
        <title>Draft Genome of Tanacetum Coccineum: Genomic Comparison of Closely Related Tanacetum-Family Plants.</title>
        <authorList>
            <person name="Yamashiro T."/>
            <person name="Shiraishi A."/>
            <person name="Nakayama K."/>
            <person name="Satake H."/>
        </authorList>
    </citation>
    <scope>NUCLEOTIDE SEQUENCE</scope>
</reference>
<proteinExistence type="predicted"/>
<dbReference type="Proteomes" id="UP001151760">
    <property type="component" value="Unassembled WGS sequence"/>
</dbReference>
<accession>A0ABQ4WH78</accession>
<sequence>MPTNISDNTGIMVDGDDVNVILSIETWHLQSSNEDITHTVWVCGVDKSIGGRFNFEFFFEFAPILMIPVDGIILRIDLISFGSVLNGVQRFVEVRLQVKLWKDLLIGDKLLKLSIPPRMTDCLGLKWRWCFSSQVMFDLTGKLLYLDRLPTRSNLSRRNVSLPSLACPLCDHSARDIVPFILRLLLAKDIPKFIVDVVNLECFILLSRTKMCSLEPILFASPIPLKHQMNDMVNGKWMTVRSKVANFCGVFDNVTQMERSVANEGDVFNRHT</sequence>
<dbReference type="EMBL" id="BQNB010008642">
    <property type="protein sequence ID" value="GJS52243.1"/>
    <property type="molecule type" value="Genomic_DNA"/>
</dbReference>
<keyword evidence="2" id="KW-1185">Reference proteome</keyword>
<evidence type="ECO:0000313" key="2">
    <source>
        <dbReference type="Proteomes" id="UP001151760"/>
    </source>
</evidence>
<protein>
    <submittedName>
        <fullName evidence="1">Uncharacterized protein</fullName>
    </submittedName>
</protein>